<protein>
    <submittedName>
        <fullName evidence="1">Uncharacterized protein</fullName>
    </submittedName>
</protein>
<proteinExistence type="predicted"/>
<sequence length="24" mass="2720">MWNLLLSLNIICLPVALETYLSAE</sequence>
<name>A0A0A9CC15_ARUDO</name>
<dbReference type="EMBL" id="GBRH01225902">
    <property type="protein sequence ID" value="JAD71993.1"/>
    <property type="molecule type" value="Transcribed_RNA"/>
</dbReference>
<evidence type="ECO:0000313" key="1">
    <source>
        <dbReference type="EMBL" id="JAD71993.1"/>
    </source>
</evidence>
<reference evidence="1" key="2">
    <citation type="journal article" date="2015" name="Data Brief">
        <title>Shoot transcriptome of the giant reed, Arundo donax.</title>
        <authorList>
            <person name="Barrero R.A."/>
            <person name="Guerrero F.D."/>
            <person name="Moolhuijzen P."/>
            <person name="Goolsby J.A."/>
            <person name="Tidwell J."/>
            <person name="Bellgard S.E."/>
            <person name="Bellgard M.I."/>
        </authorList>
    </citation>
    <scope>NUCLEOTIDE SEQUENCE</scope>
    <source>
        <tissue evidence="1">Shoot tissue taken approximately 20 cm above the soil surface</tissue>
    </source>
</reference>
<reference evidence="1" key="1">
    <citation type="submission" date="2014-09" db="EMBL/GenBank/DDBJ databases">
        <authorList>
            <person name="Magalhaes I.L.F."/>
            <person name="Oliveira U."/>
            <person name="Santos F.R."/>
            <person name="Vidigal T.H.D.A."/>
            <person name="Brescovit A.D."/>
            <person name="Santos A.J."/>
        </authorList>
    </citation>
    <scope>NUCLEOTIDE SEQUENCE</scope>
    <source>
        <tissue evidence="1">Shoot tissue taken approximately 20 cm above the soil surface</tissue>
    </source>
</reference>
<accession>A0A0A9CC15</accession>
<organism evidence="1">
    <name type="scientific">Arundo donax</name>
    <name type="common">Giant reed</name>
    <name type="synonym">Donax arundinaceus</name>
    <dbReference type="NCBI Taxonomy" id="35708"/>
    <lineage>
        <taxon>Eukaryota</taxon>
        <taxon>Viridiplantae</taxon>
        <taxon>Streptophyta</taxon>
        <taxon>Embryophyta</taxon>
        <taxon>Tracheophyta</taxon>
        <taxon>Spermatophyta</taxon>
        <taxon>Magnoliopsida</taxon>
        <taxon>Liliopsida</taxon>
        <taxon>Poales</taxon>
        <taxon>Poaceae</taxon>
        <taxon>PACMAD clade</taxon>
        <taxon>Arundinoideae</taxon>
        <taxon>Arundineae</taxon>
        <taxon>Arundo</taxon>
    </lineage>
</organism>
<dbReference type="AlphaFoldDB" id="A0A0A9CC15"/>